<organism evidence="3 4">
    <name type="scientific">Diaporthe helianthi</name>
    <dbReference type="NCBI Taxonomy" id="158607"/>
    <lineage>
        <taxon>Eukaryota</taxon>
        <taxon>Fungi</taxon>
        <taxon>Dikarya</taxon>
        <taxon>Ascomycota</taxon>
        <taxon>Pezizomycotina</taxon>
        <taxon>Sordariomycetes</taxon>
        <taxon>Sordariomycetidae</taxon>
        <taxon>Diaporthales</taxon>
        <taxon>Diaporthaceae</taxon>
        <taxon>Diaporthe</taxon>
    </lineage>
</organism>
<evidence type="ECO:0000313" key="4">
    <source>
        <dbReference type="Proteomes" id="UP000094444"/>
    </source>
</evidence>
<evidence type="ECO:0000313" key="3">
    <source>
        <dbReference type="EMBL" id="POS69178.1"/>
    </source>
</evidence>
<feature type="coiled-coil region" evidence="1">
    <location>
        <begin position="256"/>
        <end position="304"/>
    </location>
</feature>
<dbReference type="Proteomes" id="UP000094444">
    <property type="component" value="Unassembled WGS sequence"/>
</dbReference>
<dbReference type="InParanoid" id="A0A2P5HG08"/>
<comment type="caution">
    <text evidence="3">The sequence shown here is derived from an EMBL/GenBank/DDBJ whole genome shotgun (WGS) entry which is preliminary data.</text>
</comment>
<protein>
    <submittedName>
        <fullName evidence="3">Uncharacterized protein</fullName>
    </submittedName>
</protein>
<name>A0A2P5HG08_DIAHE</name>
<dbReference type="AlphaFoldDB" id="A0A2P5HG08"/>
<keyword evidence="1" id="KW-0175">Coiled coil</keyword>
<reference evidence="3" key="1">
    <citation type="submission" date="2017-09" db="EMBL/GenBank/DDBJ databases">
        <title>Polyketide synthases of a Diaporthe helianthi virulent isolate.</title>
        <authorList>
            <person name="Baroncelli R."/>
        </authorList>
    </citation>
    <scope>NUCLEOTIDE SEQUENCE [LARGE SCALE GENOMIC DNA]</scope>
    <source>
        <strain evidence="3">7/96</strain>
    </source>
</reference>
<evidence type="ECO:0000256" key="2">
    <source>
        <dbReference type="SAM" id="MobiDB-lite"/>
    </source>
</evidence>
<dbReference type="EMBL" id="MAVT02002572">
    <property type="protein sequence ID" value="POS69178.1"/>
    <property type="molecule type" value="Genomic_DNA"/>
</dbReference>
<feature type="compositionally biased region" description="Basic and acidic residues" evidence="2">
    <location>
        <begin position="230"/>
        <end position="240"/>
    </location>
</feature>
<keyword evidence="4" id="KW-1185">Reference proteome</keyword>
<evidence type="ECO:0000256" key="1">
    <source>
        <dbReference type="SAM" id="Coils"/>
    </source>
</evidence>
<accession>A0A2P5HG08</accession>
<sequence length="354" mass="38606">MTSITIRSTPVVVEWLETGSQQTCCLAHSDSSPVSLALFADPISCTAFLRVRAMLDLEDTCEQTAFYTMIPPEHITSLTVQPCRVPEVSSSPLSGLPALGLHLSMSEPATIVGPAAASSSSPKPKTAADSRLLASLGLLGRLHSLVLYIKEDAFPESTPQVLSNISNFKSSPKHADLKCLYEGRGGWPVSRPALETLVQATNSTTDSPPAYNDTKVETQLGSNLRKRQRRGEELESKDSPEAGGSSSVVDRLVGIVGRLEARLAHMETELQQVKARAVEHTESLQELQDAHDKATDELDDLSAHVDDYVVIKMDDYMDFVKVALEEFVEDKLVDVEDRVMDRVRTATISLSLDE</sequence>
<proteinExistence type="predicted"/>
<dbReference type="OrthoDB" id="5254423at2759"/>
<feature type="region of interest" description="Disordered" evidence="2">
    <location>
        <begin position="202"/>
        <end position="246"/>
    </location>
</feature>
<gene>
    <name evidence="3" type="ORF">DHEL01_v212428</name>
</gene>